<name>A0ABQ7VYE7_SOLTU</name>
<accession>A0ABQ7VYE7</accession>
<dbReference type="EMBL" id="JAIVGD010000005">
    <property type="protein sequence ID" value="KAH0773526.1"/>
    <property type="molecule type" value="Genomic_DNA"/>
</dbReference>
<keyword evidence="2" id="KW-1185">Reference proteome</keyword>
<dbReference type="Proteomes" id="UP000826656">
    <property type="component" value="Unassembled WGS sequence"/>
</dbReference>
<gene>
    <name evidence="1" type="ORF">KY290_010663</name>
</gene>
<reference evidence="1 2" key="1">
    <citation type="journal article" date="2021" name="bioRxiv">
        <title>Chromosome-scale and haplotype-resolved genome assembly of a tetraploid potato cultivar.</title>
        <authorList>
            <person name="Sun H."/>
            <person name="Jiao W.-B."/>
            <person name="Krause K."/>
            <person name="Campoy J.A."/>
            <person name="Goel M."/>
            <person name="Folz-Donahue K."/>
            <person name="Kukat C."/>
            <person name="Huettel B."/>
            <person name="Schneeberger K."/>
        </authorList>
    </citation>
    <scope>NUCLEOTIDE SEQUENCE [LARGE SCALE GENOMIC DNA]</scope>
    <source>
        <strain evidence="1">SolTubOtavaFocal</strain>
        <tissue evidence="1">Leaves</tissue>
    </source>
</reference>
<organism evidence="1 2">
    <name type="scientific">Solanum tuberosum</name>
    <name type="common">Potato</name>
    <dbReference type="NCBI Taxonomy" id="4113"/>
    <lineage>
        <taxon>Eukaryota</taxon>
        <taxon>Viridiplantae</taxon>
        <taxon>Streptophyta</taxon>
        <taxon>Embryophyta</taxon>
        <taxon>Tracheophyta</taxon>
        <taxon>Spermatophyta</taxon>
        <taxon>Magnoliopsida</taxon>
        <taxon>eudicotyledons</taxon>
        <taxon>Gunneridae</taxon>
        <taxon>Pentapetalae</taxon>
        <taxon>asterids</taxon>
        <taxon>lamiids</taxon>
        <taxon>Solanales</taxon>
        <taxon>Solanaceae</taxon>
        <taxon>Solanoideae</taxon>
        <taxon>Solaneae</taxon>
        <taxon>Solanum</taxon>
    </lineage>
</organism>
<evidence type="ECO:0000313" key="2">
    <source>
        <dbReference type="Proteomes" id="UP000826656"/>
    </source>
</evidence>
<sequence length="82" mass="9105">MQSSGTYNLRAQCNLGHMQFGHNAISGICNPRAHAILEHNAVSGIIQFWQMQYRAHAILGDNAIRARAIFGHVQSLSTMQSR</sequence>
<protein>
    <submittedName>
        <fullName evidence="1">Uncharacterized protein</fullName>
    </submittedName>
</protein>
<comment type="caution">
    <text evidence="1">The sequence shown here is derived from an EMBL/GenBank/DDBJ whole genome shotgun (WGS) entry which is preliminary data.</text>
</comment>
<proteinExistence type="predicted"/>
<evidence type="ECO:0000313" key="1">
    <source>
        <dbReference type="EMBL" id="KAH0773526.1"/>
    </source>
</evidence>